<dbReference type="EMBL" id="JAWQEG010001301">
    <property type="protein sequence ID" value="KAK3880708.1"/>
    <property type="molecule type" value="Genomic_DNA"/>
</dbReference>
<organism evidence="1 2">
    <name type="scientific">Petrolisthes cinctipes</name>
    <name type="common">Flat porcelain crab</name>
    <dbReference type="NCBI Taxonomy" id="88211"/>
    <lineage>
        <taxon>Eukaryota</taxon>
        <taxon>Metazoa</taxon>
        <taxon>Ecdysozoa</taxon>
        <taxon>Arthropoda</taxon>
        <taxon>Crustacea</taxon>
        <taxon>Multicrustacea</taxon>
        <taxon>Malacostraca</taxon>
        <taxon>Eumalacostraca</taxon>
        <taxon>Eucarida</taxon>
        <taxon>Decapoda</taxon>
        <taxon>Pleocyemata</taxon>
        <taxon>Anomura</taxon>
        <taxon>Galatheoidea</taxon>
        <taxon>Porcellanidae</taxon>
        <taxon>Petrolisthes</taxon>
    </lineage>
</organism>
<reference evidence="1" key="1">
    <citation type="submission" date="2023-10" db="EMBL/GenBank/DDBJ databases">
        <title>Genome assemblies of two species of porcelain crab, Petrolisthes cinctipes and Petrolisthes manimaculis (Anomura: Porcellanidae).</title>
        <authorList>
            <person name="Angst P."/>
        </authorList>
    </citation>
    <scope>NUCLEOTIDE SEQUENCE</scope>
    <source>
        <strain evidence="1">PB745_01</strain>
        <tissue evidence="1">Gill</tissue>
    </source>
</reference>
<comment type="caution">
    <text evidence="1">The sequence shown here is derived from an EMBL/GenBank/DDBJ whole genome shotgun (WGS) entry which is preliminary data.</text>
</comment>
<accession>A0AAE1FU73</accession>
<gene>
    <name evidence="1" type="ORF">Pcinc_014863</name>
</gene>
<evidence type="ECO:0000313" key="1">
    <source>
        <dbReference type="EMBL" id="KAK3880708.1"/>
    </source>
</evidence>
<evidence type="ECO:0000313" key="2">
    <source>
        <dbReference type="Proteomes" id="UP001286313"/>
    </source>
</evidence>
<name>A0AAE1FU73_PETCI</name>
<proteinExistence type="predicted"/>
<protein>
    <submittedName>
        <fullName evidence="1">Uncharacterized protein</fullName>
    </submittedName>
</protein>
<dbReference type="Proteomes" id="UP001286313">
    <property type="component" value="Unassembled WGS sequence"/>
</dbReference>
<sequence>MVITAHYNFMNIKALSEVIWLGRYNGFNLTTLASSNLHSNGSTYHDCSFVDSQLCEVFVKMKHCLLT</sequence>
<dbReference type="AlphaFoldDB" id="A0AAE1FU73"/>
<keyword evidence="2" id="KW-1185">Reference proteome</keyword>